<dbReference type="InterPro" id="IPR001017">
    <property type="entry name" value="DH_E1"/>
</dbReference>
<dbReference type="PANTHER" id="PTHR43380">
    <property type="entry name" value="2-OXOISOVALERATE DEHYDROGENASE SUBUNIT ALPHA, MITOCHONDRIAL"/>
    <property type="match status" value="1"/>
</dbReference>
<protein>
    <recommendedName>
        <fullName evidence="4">2-oxoisovalerate dehydrogenase subunit alpha</fullName>
        <ecNumber evidence="4">1.2.4.4</ecNumber>
    </recommendedName>
    <alternativeName>
        <fullName evidence="4">Branched-chain alpha-keto acid dehydrogenase E1 component alpha chain</fullName>
    </alternativeName>
</protein>
<keyword evidence="4" id="KW-0786">Thiamine pyrophosphate</keyword>
<dbReference type="EMBL" id="JARQZJ010000091">
    <property type="protein sequence ID" value="KAK9883741.1"/>
    <property type="molecule type" value="Genomic_DNA"/>
</dbReference>
<comment type="catalytic activity">
    <reaction evidence="4">
        <text>N(6)-[(R)-lipoyl]-L-lysyl-[protein] + 3-methyl-2-oxobutanoate + H(+) = N(6)-[(R)-S(8)-2-methylpropanoyldihydrolipoyl]-L-lysyl-[protein] + CO2</text>
        <dbReference type="Rhea" id="RHEA:13457"/>
        <dbReference type="Rhea" id="RHEA-COMP:10474"/>
        <dbReference type="Rhea" id="RHEA-COMP:10497"/>
        <dbReference type="ChEBI" id="CHEBI:11851"/>
        <dbReference type="ChEBI" id="CHEBI:15378"/>
        <dbReference type="ChEBI" id="CHEBI:16526"/>
        <dbReference type="ChEBI" id="CHEBI:83099"/>
        <dbReference type="ChEBI" id="CHEBI:83142"/>
        <dbReference type="EC" id="1.2.4.4"/>
    </reaction>
</comment>
<comment type="caution">
    <text evidence="6">The sequence shown here is derived from an EMBL/GenBank/DDBJ whole genome shotgun (WGS) entry which is preliminary data.</text>
</comment>
<dbReference type="EC" id="1.2.4.4" evidence="4"/>
<feature type="domain" description="Dehydrogenase E1 component" evidence="5">
    <location>
        <begin position="99"/>
        <end position="183"/>
    </location>
</feature>
<comment type="cofactor">
    <cofactor evidence="4">
        <name>thiamine diphosphate</name>
        <dbReference type="ChEBI" id="CHEBI:58937"/>
    </cofactor>
</comment>
<evidence type="ECO:0000313" key="6">
    <source>
        <dbReference type="EMBL" id="KAK9883741.1"/>
    </source>
</evidence>
<proteinExistence type="inferred from homology"/>
<dbReference type="Gene3D" id="3.40.50.970">
    <property type="match status" value="2"/>
</dbReference>
<keyword evidence="2" id="KW-0809">Transit peptide</keyword>
<sequence length="206" mass="23053">MDKILYESQQQAHISFYMTNTEKEAPHIGAQEIIYLCYGNCDDLGNGKRIAIHYGWKKLNFVTISSPLGTQIPQAVCAAYALNGSNRGIICYFGDGSASEEQYKGDGIAARGPAFGINTFNKTVNVNDVFAVYNATKYAKSYCLKENTLVLVEAMMYRVRHHSTSVDSTAYRSVDGVKSWSSDNAIRKVHPWSKTNYGMTKWNRKC</sequence>
<evidence type="ECO:0000256" key="1">
    <source>
        <dbReference type="ARBA" id="ARBA00008646"/>
    </source>
</evidence>
<evidence type="ECO:0000256" key="2">
    <source>
        <dbReference type="ARBA" id="ARBA00022946"/>
    </source>
</evidence>
<dbReference type="PANTHER" id="PTHR43380:SF1">
    <property type="entry name" value="2-OXOISOVALERATE DEHYDROGENASE SUBUNIT ALPHA, MITOCHONDRIAL"/>
    <property type="match status" value="1"/>
</dbReference>
<comment type="similarity">
    <text evidence="1 4">Belongs to the BCKDHA family.</text>
</comment>
<dbReference type="GO" id="GO:0003863">
    <property type="term" value="F:branched-chain 2-oxo acid dehydrogenase activity"/>
    <property type="evidence" value="ECO:0007669"/>
    <property type="project" value="UniProtKB-EC"/>
</dbReference>
<dbReference type="SUPFAM" id="SSF52518">
    <property type="entry name" value="Thiamin diphosphate-binding fold (THDP-binding)"/>
    <property type="match status" value="1"/>
</dbReference>
<accession>A0AAW1UV76</accession>
<dbReference type="Pfam" id="PF00676">
    <property type="entry name" value="E1_dh"/>
    <property type="match status" value="1"/>
</dbReference>
<gene>
    <name evidence="6" type="ORF">WA026_001929</name>
</gene>
<organism evidence="6 7">
    <name type="scientific">Henosepilachna vigintioctopunctata</name>
    <dbReference type="NCBI Taxonomy" id="420089"/>
    <lineage>
        <taxon>Eukaryota</taxon>
        <taxon>Metazoa</taxon>
        <taxon>Ecdysozoa</taxon>
        <taxon>Arthropoda</taxon>
        <taxon>Hexapoda</taxon>
        <taxon>Insecta</taxon>
        <taxon>Pterygota</taxon>
        <taxon>Neoptera</taxon>
        <taxon>Endopterygota</taxon>
        <taxon>Coleoptera</taxon>
        <taxon>Polyphaga</taxon>
        <taxon>Cucujiformia</taxon>
        <taxon>Coccinelloidea</taxon>
        <taxon>Coccinellidae</taxon>
        <taxon>Epilachninae</taxon>
        <taxon>Epilachnini</taxon>
        <taxon>Henosepilachna</taxon>
    </lineage>
</organism>
<dbReference type="Proteomes" id="UP001431783">
    <property type="component" value="Unassembled WGS sequence"/>
</dbReference>
<reference evidence="6 7" key="1">
    <citation type="submission" date="2023-03" db="EMBL/GenBank/DDBJ databases">
        <title>Genome insight into feeding habits of ladybird beetles.</title>
        <authorList>
            <person name="Li H.-S."/>
            <person name="Huang Y.-H."/>
            <person name="Pang H."/>
        </authorList>
    </citation>
    <scope>NUCLEOTIDE SEQUENCE [LARGE SCALE GENOMIC DNA]</scope>
    <source>
        <strain evidence="6">SYSU_2023b</strain>
        <tissue evidence="6">Whole body</tissue>
    </source>
</reference>
<evidence type="ECO:0000313" key="7">
    <source>
        <dbReference type="Proteomes" id="UP001431783"/>
    </source>
</evidence>
<evidence type="ECO:0000256" key="4">
    <source>
        <dbReference type="RuleBase" id="RU365014"/>
    </source>
</evidence>
<name>A0AAW1UV76_9CUCU</name>
<evidence type="ECO:0000259" key="5">
    <source>
        <dbReference type="Pfam" id="PF00676"/>
    </source>
</evidence>
<keyword evidence="3 4" id="KW-0560">Oxidoreductase</keyword>
<evidence type="ECO:0000256" key="3">
    <source>
        <dbReference type="ARBA" id="ARBA00023002"/>
    </source>
</evidence>
<dbReference type="AlphaFoldDB" id="A0AAW1UV76"/>
<comment type="function">
    <text evidence="4">The branched-chain alpha-keto dehydrogenase complex catalyzes the overall conversion of alpha-keto acids to acyl-CoA and CO(2). It contains multiple copies of three enzymatic components: branched-chain alpha-keto acid decarboxylase (E1), lipoamide acyltransferase (E2) and lipoamide dehydrogenase (E3).</text>
</comment>
<dbReference type="GO" id="GO:0009083">
    <property type="term" value="P:branched-chain amino acid catabolic process"/>
    <property type="evidence" value="ECO:0007669"/>
    <property type="project" value="TreeGrafter"/>
</dbReference>
<dbReference type="InterPro" id="IPR050771">
    <property type="entry name" value="Alpha-ketoacid_DH_E1_comp"/>
</dbReference>
<keyword evidence="7" id="KW-1185">Reference proteome</keyword>
<dbReference type="InterPro" id="IPR029061">
    <property type="entry name" value="THDP-binding"/>
</dbReference>